<feature type="transmembrane region" description="Helical" evidence="8">
    <location>
        <begin position="310"/>
        <end position="330"/>
    </location>
</feature>
<comment type="similarity">
    <text evidence="2 8">Belongs to the alanine or glycine:cation symporter (AGCS) (TC 2.A.25) family.</text>
</comment>
<protein>
    <submittedName>
        <fullName evidence="9">Amino acid carrier protein</fullName>
    </submittedName>
</protein>
<dbReference type="PANTHER" id="PTHR30330:SF1">
    <property type="entry name" value="AMINO-ACID CARRIER PROTEIN ALST"/>
    <property type="match status" value="1"/>
</dbReference>
<feature type="transmembrane region" description="Helical" evidence="8">
    <location>
        <begin position="426"/>
        <end position="449"/>
    </location>
</feature>
<name>H3KD35_9BURK</name>
<keyword evidence="8" id="KW-0997">Cell inner membrane</keyword>
<evidence type="ECO:0000256" key="8">
    <source>
        <dbReference type="RuleBase" id="RU363064"/>
    </source>
</evidence>
<keyword evidence="3 8" id="KW-0813">Transport</keyword>
<dbReference type="PANTHER" id="PTHR30330">
    <property type="entry name" value="AGSS FAMILY TRANSPORTER, SODIUM-ALANINE"/>
    <property type="match status" value="1"/>
</dbReference>
<dbReference type="RefSeq" id="WP_008541240.1">
    <property type="nucleotide sequence ID" value="NZ_JH604902.1"/>
</dbReference>
<dbReference type="NCBIfam" id="TIGR00835">
    <property type="entry name" value="agcS"/>
    <property type="match status" value="1"/>
</dbReference>
<dbReference type="PATRIC" id="fig|762967.3.peg.522"/>
<evidence type="ECO:0000256" key="1">
    <source>
        <dbReference type="ARBA" id="ARBA00004651"/>
    </source>
</evidence>
<evidence type="ECO:0000313" key="9">
    <source>
        <dbReference type="EMBL" id="EHY31973.1"/>
    </source>
</evidence>
<evidence type="ECO:0000256" key="2">
    <source>
        <dbReference type="ARBA" id="ARBA00009261"/>
    </source>
</evidence>
<dbReference type="GO" id="GO:0005283">
    <property type="term" value="F:amino acid:sodium symporter activity"/>
    <property type="evidence" value="ECO:0007669"/>
    <property type="project" value="InterPro"/>
</dbReference>
<organism evidence="9 10">
    <name type="scientific">Sutterella parvirubra YIT 11816</name>
    <dbReference type="NCBI Taxonomy" id="762967"/>
    <lineage>
        <taxon>Bacteria</taxon>
        <taxon>Pseudomonadati</taxon>
        <taxon>Pseudomonadota</taxon>
        <taxon>Betaproteobacteria</taxon>
        <taxon>Burkholderiales</taxon>
        <taxon>Sutterellaceae</taxon>
        <taxon>Sutterella</taxon>
    </lineage>
</organism>
<proteinExistence type="inferred from homology"/>
<dbReference type="GO" id="GO:0005886">
    <property type="term" value="C:plasma membrane"/>
    <property type="evidence" value="ECO:0007669"/>
    <property type="project" value="UniProtKB-SubCell"/>
</dbReference>
<feature type="transmembrane region" description="Helical" evidence="8">
    <location>
        <begin position="220"/>
        <end position="240"/>
    </location>
</feature>
<keyword evidence="8" id="KW-0769">Symport</keyword>
<keyword evidence="4" id="KW-1003">Cell membrane</keyword>
<keyword evidence="5 8" id="KW-0812">Transmembrane</keyword>
<keyword evidence="7 8" id="KW-0472">Membrane</keyword>
<dbReference type="Pfam" id="PF01235">
    <property type="entry name" value="Na_Ala_symp"/>
    <property type="match status" value="1"/>
</dbReference>
<keyword evidence="10" id="KW-1185">Reference proteome</keyword>
<accession>H3KD35</accession>
<sequence>MPDFAAFQNLLLSVVTRVNGTLWDYLLPALLVGAGLWFTVRTRAVQVTMLPALGRILRQRTHEAETSGGLTPFEAFCVSTGARVGVGNIAGIALAVTTGGPGAVFWMWVTAVIGASSGFAESALAQLYKRKSPDGKGYQGGTAATIRYGLGSAFWAALFAVLLALADGLIFNSVLGNTMAISLATTADVPRTVGGVLLAAYAAWVAWAGAKRLAKFATKLVPFMLALYLFLAFAVTLIYVDRIPEVLALIMRSAFTPEAAGGAGLWFILMTGVRRGLYSHEAGQGTVPNAAAAAECRHPVEQGFVQAAGVYVDTLLICTATAMIVLLPGVDFAGQTGIELVGRILSDAFGAYGAALGTFAAWALFLVVLFFALTSVIGNFFYSEMSLRVVTENRTLHLLFRAAVVAMVFAGSQMTLDLVWNLADLFMGVMVLVNLTAILRLGPVVFALLRDYRAQGGADGMAAGARFSKSRLPERLRRGVALWD</sequence>
<dbReference type="PRINTS" id="PR00175">
    <property type="entry name" value="NAALASMPORT"/>
</dbReference>
<reference evidence="9 10" key="1">
    <citation type="submission" date="2011-11" db="EMBL/GenBank/DDBJ databases">
        <authorList>
            <person name="Weinstock G."/>
            <person name="Sodergren E."/>
            <person name="Clifton S."/>
            <person name="Fulton L."/>
            <person name="Fulton B."/>
            <person name="Courtney L."/>
            <person name="Fronick C."/>
            <person name="Harrison M."/>
            <person name="Strong C."/>
            <person name="Farmer C."/>
            <person name="Delahaunty K."/>
            <person name="Markovic C."/>
            <person name="Hall O."/>
            <person name="Minx P."/>
            <person name="Tomlinson C."/>
            <person name="Mitreva M."/>
            <person name="Hou S."/>
            <person name="Chen J."/>
            <person name="Wollam A."/>
            <person name="Pepin K.H."/>
            <person name="Johnson M."/>
            <person name="Bhonagiri V."/>
            <person name="Zhang X."/>
            <person name="Suruliraj S."/>
            <person name="Warren W."/>
            <person name="Chinwalla A."/>
            <person name="Mardis E.R."/>
            <person name="Wilson R.K."/>
        </authorList>
    </citation>
    <scope>NUCLEOTIDE SEQUENCE [LARGE SCALE GENOMIC DNA]</scope>
    <source>
        <strain evidence="9 10">YIT 11816</strain>
    </source>
</reference>
<feature type="transmembrane region" description="Helical" evidence="8">
    <location>
        <begin position="105"/>
        <end position="128"/>
    </location>
</feature>
<evidence type="ECO:0000256" key="7">
    <source>
        <dbReference type="ARBA" id="ARBA00023136"/>
    </source>
</evidence>
<evidence type="ECO:0000313" key="10">
    <source>
        <dbReference type="Proteomes" id="UP000004956"/>
    </source>
</evidence>
<feature type="transmembrane region" description="Helical" evidence="8">
    <location>
        <begin position="398"/>
        <end position="420"/>
    </location>
</feature>
<dbReference type="EMBL" id="AFBQ01000080">
    <property type="protein sequence ID" value="EHY31973.1"/>
    <property type="molecule type" value="Genomic_DNA"/>
</dbReference>
<feature type="transmembrane region" description="Helical" evidence="8">
    <location>
        <begin position="21"/>
        <end position="40"/>
    </location>
</feature>
<feature type="transmembrane region" description="Helical" evidence="8">
    <location>
        <begin position="350"/>
        <end position="377"/>
    </location>
</feature>
<comment type="caution">
    <text evidence="9">The sequence shown here is derived from an EMBL/GenBank/DDBJ whole genome shotgun (WGS) entry which is preliminary data.</text>
</comment>
<evidence type="ECO:0000256" key="3">
    <source>
        <dbReference type="ARBA" id="ARBA00022448"/>
    </source>
</evidence>
<feature type="transmembrane region" description="Helical" evidence="8">
    <location>
        <begin position="148"/>
        <end position="171"/>
    </location>
</feature>
<dbReference type="STRING" id="762967.HMPREF9440_00641"/>
<evidence type="ECO:0000256" key="4">
    <source>
        <dbReference type="ARBA" id="ARBA00022475"/>
    </source>
</evidence>
<evidence type="ECO:0000256" key="5">
    <source>
        <dbReference type="ARBA" id="ARBA00022692"/>
    </source>
</evidence>
<dbReference type="HOGENOM" id="CLU_024867_0_1_4"/>
<gene>
    <name evidence="9" type="ORF">HMPREF9440_00641</name>
</gene>
<evidence type="ECO:0000256" key="6">
    <source>
        <dbReference type="ARBA" id="ARBA00022989"/>
    </source>
</evidence>
<dbReference type="OrthoDB" id="9806926at2"/>
<dbReference type="InterPro" id="IPR001463">
    <property type="entry name" value="Na/Ala_symport"/>
</dbReference>
<dbReference type="Proteomes" id="UP000004956">
    <property type="component" value="Unassembled WGS sequence"/>
</dbReference>
<dbReference type="AlphaFoldDB" id="H3KD35"/>
<feature type="transmembrane region" description="Helical" evidence="8">
    <location>
        <begin position="246"/>
        <end position="269"/>
    </location>
</feature>
<comment type="subcellular location">
    <subcellularLocation>
        <location evidence="8">Cell inner membrane</location>
        <topology evidence="8">Multi-pass membrane protein</topology>
    </subcellularLocation>
    <subcellularLocation>
        <location evidence="1">Cell membrane</location>
        <topology evidence="1">Multi-pass membrane protein</topology>
    </subcellularLocation>
</comment>
<dbReference type="PROSITE" id="PS00873">
    <property type="entry name" value="NA_ALANINE_SYMP"/>
    <property type="match status" value="1"/>
</dbReference>
<keyword evidence="6 8" id="KW-1133">Transmembrane helix</keyword>
<feature type="transmembrane region" description="Helical" evidence="8">
    <location>
        <begin position="191"/>
        <end position="208"/>
    </location>
</feature>